<evidence type="ECO:0000256" key="1">
    <source>
        <dbReference type="ARBA" id="ARBA00004651"/>
    </source>
</evidence>
<dbReference type="GO" id="GO:0015095">
    <property type="term" value="F:magnesium ion transmembrane transporter activity"/>
    <property type="evidence" value="ECO:0007669"/>
    <property type="project" value="UniProtKB-UniRule"/>
</dbReference>
<evidence type="ECO:0000256" key="4">
    <source>
        <dbReference type="ARBA" id="ARBA00022475"/>
    </source>
</evidence>
<dbReference type="InterPro" id="IPR004488">
    <property type="entry name" value="Mg/Co-transport_prot_CorA"/>
</dbReference>
<keyword evidence="11" id="KW-1185">Reference proteome</keyword>
<dbReference type="InterPro" id="IPR045861">
    <property type="entry name" value="CorA_cytoplasmic_dom"/>
</dbReference>
<evidence type="ECO:0000256" key="8">
    <source>
        <dbReference type="RuleBase" id="RU362010"/>
    </source>
</evidence>
<evidence type="ECO:0000256" key="5">
    <source>
        <dbReference type="ARBA" id="ARBA00022692"/>
    </source>
</evidence>
<dbReference type="RefSeq" id="WP_072717680.1">
    <property type="nucleotide sequence ID" value="NZ_LN889782.1"/>
</dbReference>
<dbReference type="InterPro" id="IPR045863">
    <property type="entry name" value="CorA_TM1_TM2"/>
</dbReference>
<evidence type="ECO:0000256" key="7">
    <source>
        <dbReference type="ARBA" id="ARBA00023136"/>
    </source>
</evidence>
<keyword evidence="4 8" id="KW-1003">Cell membrane</keyword>
<keyword evidence="6 8" id="KW-1133">Transmembrane helix</keyword>
<evidence type="ECO:0000256" key="9">
    <source>
        <dbReference type="SAM" id="MobiDB-lite"/>
    </source>
</evidence>
<evidence type="ECO:0000313" key="10">
    <source>
        <dbReference type="EMBL" id="CUR30689.1"/>
    </source>
</evidence>
<reference evidence="11" key="1">
    <citation type="submission" date="2015-10" db="EMBL/GenBank/DDBJ databases">
        <authorList>
            <person name="Regsiter A."/>
            <person name="william w."/>
        </authorList>
    </citation>
    <scope>NUCLEOTIDE SEQUENCE [LARGE SCALE GENOMIC DNA]</scope>
</reference>
<sequence length="395" mass="45555">MTHSMKLSTAAIDSVKDEDEEEEESNLDYFYDDPGTPPGTLDVEADDPPPEMVLIDYNDGMATRLKLTTPEECAPYLDTHSVSWLDILGLGNQDTWERMAKVFNLHPIALEDVVNVPQRPKVVEYDDQLVIVAWMVTLKPGEDPLHKEQVSIILGKNYLLTVQEEAEYDCLQPVRDRIRYNQGIIRKQGVDYLAYAILDAIIDGFFPVLEEYGDILEELEDEVVFNPVPKNLAKIYSIRRDLFTLRRAIWAQREAINVLIRDGSDLISPEVRVYLRDCYDHTILVRDMVETYRELSSDLMGIYMSSMSNKMNEIMKLLTVISTIFIPLTFVAGVYGMNFNPDTSPLNMPELNWYWGYPVCLTLMFIIALALFFFFWRRGWFNSVSHPEDEKASTR</sequence>
<evidence type="ECO:0000256" key="2">
    <source>
        <dbReference type="ARBA" id="ARBA00009765"/>
    </source>
</evidence>
<evidence type="ECO:0000313" key="11">
    <source>
        <dbReference type="Proteomes" id="UP000184315"/>
    </source>
</evidence>
<feature type="region of interest" description="Disordered" evidence="9">
    <location>
        <begin position="1"/>
        <end position="48"/>
    </location>
</feature>
<keyword evidence="8" id="KW-0406">Ion transport</keyword>
<dbReference type="GO" id="GO:0050897">
    <property type="term" value="F:cobalt ion binding"/>
    <property type="evidence" value="ECO:0007669"/>
    <property type="project" value="TreeGrafter"/>
</dbReference>
<dbReference type="Pfam" id="PF01544">
    <property type="entry name" value="CorA"/>
    <property type="match status" value="1"/>
</dbReference>
<dbReference type="NCBIfam" id="TIGR00383">
    <property type="entry name" value="corA"/>
    <property type="match status" value="1"/>
</dbReference>
<evidence type="ECO:0000256" key="6">
    <source>
        <dbReference type="ARBA" id="ARBA00022989"/>
    </source>
</evidence>
<comment type="subcellular location">
    <subcellularLocation>
        <location evidence="1">Cell membrane</location>
        <topology evidence="1">Multi-pass membrane protein</topology>
    </subcellularLocation>
    <subcellularLocation>
        <location evidence="8">Membrane</location>
        <topology evidence="8">Multi-pass membrane protein</topology>
    </subcellularLocation>
</comment>
<comment type="function">
    <text evidence="8">Mediates influx of magnesium ions.</text>
</comment>
<keyword evidence="8" id="KW-0460">Magnesium</keyword>
<keyword evidence="5 8" id="KW-0812">Transmembrane</keyword>
<dbReference type="GO" id="GO:0015087">
    <property type="term" value="F:cobalt ion transmembrane transporter activity"/>
    <property type="evidence" value="ECO:0007669"/>
    <property type="project" value="UniProtKB-UniRule"/>
</dbReference>
<dbReference type="STRING" id="671072.PL9214290279"/>
<dbReference type="GO" id="GO:0000287">
    <property type="term" value="F:magnesium ion binding"/>
    <property type="evidence" value="ECO:0007669"/>
    <property type="project" value="TreeGrafter"/>
</dbReference>
<dbReference type="OrthoDB" id="9803416at2"/>
<dbReference type="AlphaFoldDB" id="A0A1J1LGI6"/>
<feature type="transmembrane region" description="Helical" evidence="8">
    <location>
        <begin position="355"/>
        <end position="376"/>
    </location>
</feature>
<dbReference type="PANTHER" id="PTHR46494">
    <property type="entry name" value="CORA FAMILY METAL ION TRANSPORTER (EUROFUNG)"/>
    <property type="match status" value="1"/>
</dbReference>
<keyword evidence="3 8" id="KW-0813">Transport</keyword>
<feature type="transmembrane region" description="Helical" evidence="8">
    <location>
        <begin position="314"/>
        <end position="335"/>
    </location>
</feature>
<comment type="similarity">
    <text evidence="2 8">Belongs to the CorA metal ion transporter (MIT) (TC 1.A.35) family.</text>
</comment>
<dbReference type="Proteomes" id="UP000184315">
    <property type="component" value="Unassembled WGS sequence"/>
</dbReference>
<evidence type="ECO:0000256" key="3">
    <source>
        <dbReference type="ARBA" id="ARBA00022448"/>
    </source>
</evidence>
<dbReference type="SUPFAM" id="SSF143865">
    <property type="entry name" value="CorA soluble domain-like"/>
    <property type="match status" value="1"/>
</dbReference>
<dbReference type="Gene3D" id="1.20.58.340">
    <property type="entry name" value="Magnesium transport protein CorA, transmembrane region"/>
    <property type="match status" value="2"/>
</dbReference>
<proteinExistence type="inferred from homology"/>
<dbReference type="InterPro" id="IPR002523">
    <property type="entry name" value="MgTranspt_CorA/ZnTranspt_ZntB"/>
</dbReference>
<dbReference type="PANTHER" id="PTHR46494:SF1">
    <property type="entry name" value="CORA FAMILY METAL ION TRANSPORTER (EUROFUNG)"/>
    <property type="match status" value="1"/>
</dbReference>
<name>A0A1J1LGI6_9CYAN</name>
<dbReference type="FunFam" id="1.20.58.340:FF:000012">
    <property type="entry name" value="Magnesium transport protein CorA"/>
    <property type="match status" value="1"/>
</dbReference>
<accession>A0A1J1LGI6</accession>
<feature type="compositionally biased region" description="Acidic residues" evidence="9">
    <location>
        <begin position="16"/>
        <end position="26"/>
    </location>
</feature>
<dbReference type="SUPFAM" id="SSF144083">
    <property type="entry name" value="Magnesium transport protein CorA, transmembrane region"/>
    <property type="match status" value="1"/>
</dbReference>
<protein>
    <recommendedName>
        <fullName evidence="8">Magnesium transport protein CorA</fullName>
    </recommendedName>
</protein>
<keyword evidence="7 8" id="KW-0472">Membrane</keyword>
<dbReference type="EMBL" id="CZDF01000132">
    <property type="protein sequence ID" value="CUR30689.1"/>
    <property type="molecule type" value="Genomic_DNA"/>
</dbReference>
<organism evidence="10 11">
    <name type="scientific">Planktothrix tepida PCC 9214</name>
    <dbReference type="NCBI Taxonomy" id="671072"/>
    <lineage>
        <taxon>Bacteria</taxon>
        <taxon>Bacillati</taxon>
        <taxon>Cyanobacteriota</taxon>
        <taxon>Cyanophyceae</taxon>
        <taxon>Oscillatoriophycideae</taxon>
        <taxon>Oscillatoriales</taxon>
        <taxon>Microcoleaceae</taxon>
        <taxon>Planktothrix</taxon>
    </lineage>
</organism>
<gene>
    <name evidence="8 10" type="primary">corA</name>
    <name evidence="10" type="ORF">PL9214290279</name>
</gene>
<dbReference type="GO" id="GO:0005886">
    <property type="term" value="C:plasma membrane"/>
    <property type="evidence" value="ECO:0007669"/>
    <property type="project" value="UniProtKB-SubCell"/>
</dbReference>
<dbReference type="CDD" id="cd12828">
    <property type="entry name" value="TmCorA-like_1"/>
    <property type="match status" value="1"/>
</dbReference>
<dbReference type="Gene3D" id="3.30.460.20">
    <property type="entry name" value="CorA soluble domain-like"/>
    <property type="match status" value="1"/>
</dbReference>